<dbReference type="EMBL" id="JAPFFF010000059">
    <property type="protein sequence ID" value="KAK8837567.1"/>
    <property type="molecule type" value="Genomic_DNA"/>
</dbReference>
<keyword evidence="3" id="KW-1185">Reference proteome</keyword>
<feature type="transmembrane region" description="Helical" evidence="1">
    <location>
        <begin position="279"/>
        <end position="297"/>
    </location>
</feature>
<dbReference type="Proteomes" id="UP001470230">
    <property type="component" value="Unassembled WGS sequence"/>
</dbReference>
<feature type="transmembrane region" description="Helical" evidence="1">
    <location>
        <begin position="478"/>
        <end position="496"/>
    </location>
</feature>
<evidence type="ECO:0000313" key="3">
    <source>
        <dbReference type="Proteomes" id="UP001470230"/>
    </source>
</evidence>
<reference evidence="2 3" key="1">
    <citation type="submission" date="2024-04" db="EMBL/GenBank/DDBJ databases">
        <title>Tritrichomonas musculus Genome.</title>
        <authorList>
            <person name="Alves-Ferreira E."/>
            <person name="Grigg M."/>
            <person name="Lorenzi H."/>
            <person name="Galac M."/>
        </authorList>
    </citation>
    <scope>NUCLEOTIDE SEQUENCE [LARGE SCALE GENOMIC DNA]</scope>
    <source>
        <strain evidence="2 3">EAF2021</strain>
    </source>
</reference>
<feature type="transmembrane region" description="Helical" evidence="1">
    <location>
        <begin position="317"/>
        <end position="338"/>
    </location>
</feature>
<feature type="transmembrane region" description="Helical" evidence="1">
    <location>
        <begin position="245"/>
        <end position="267"/>
    </location>
</feature>
<evidence type="ECO:0000256" key="1">
    <source>
        <dbReference type="SAM" id="Phobius"/>
    </source>
</evidence>
<gene>
    <name evidence="2" type="ORF">M9Y10_036567</name>
</gene>
<name>A0ABR2GVF4_9EUKA</name>
<organism evidence="2 3">
    <name type="scientific">Tritrichomonas musculus</name>
    <dbReference type="NCBI Taxonomy" id="1915356"/>
    <lineage>
        <taxon>Eukaryota</taxon>
        <taxon>Metamonada</taxon>
        <taxon>Parabasalia</taxon>
        <taxon>Tritrichomonadida</taxon>
        <taxon>Tritrichomonadidae</taxon>
        <taxon>Tritrichomonas</taxon>
    </lineage>
</organism>
<proteinExistence type="predicted"/>
<feature type="transmembrane region" description="Helical" evidence="1">
    <location>
        <begin position="434"/>
        <end position="458"/>
    </location>
</feature>
<keyword evidence="1" id="KW-1133">Transmembrane helix</keyword>
<sequence>MGKHKSNCKCEERCPFIKKYFEKIFDLTDSAGSVIKELKDIFRTFQRATAARSFSVTLSKETRDMFEWATSLIQLISYKILGITPFTQFELFSIYTLSIPIFILCFISALIIGPGFFFAIFIYALTVMLGAGFGYINVDTKNAVLLCALPPFFFIIFILCLCACGTDLANYGYTFSCNCKLYFVKCCKKKQQIENENEDEEEKPKLPSKSPFRYSGSFPFSIALLPSSVLLLFLLIHSLIEREKIAFFVSILVVIVLVVSLIVEYLMDACIFMYDPEPHFSKIIIFLIECLSLLIIPSTENFIELMEEKSVRRWSCILGYIVITLLLPITMTVTKILTEYEEITRIYKKREKGINYYHYIELIKIVKDVVYAIAAGFDIPGLCIGLELAWCIFICVIRPYEYISDYTSKLGESIMTVVTNSIAINLHRSGSLSFGGAVTLVVFLFLPSIISFFIYFIIDFKKDVNDLKEIEKIQNTTLYPICILTLIISPIGWFVYGSNIPNMI</sequence>
<protein>
    <submittedName>
        <fullName evidence="2">Uncharacterized protein</fullName>
    </submittedName>
</protein>
<feature type="transmembrane region" description="Helical" evidence="1">
    <location>
        <begin position="218"/>
        <end position="239"/>
    </location>
</feature>
<evidence type="ECO:0000313" key="2">
    <source>
        <dbReference type="EMBL" id="KAK8837567.1"/>
    </source>
</evidence>
<accession>A0ABR2GVF4</accession>
<feature type="transmembrane region" description="Helical" evidence="1">
    <location>
        <begin position="142"/>
        <end position="164"/>
    </location>
</feature>
<keyword evidence="1" id="KW-0472">Membrane</keyword>
<feature type="transmembrane region" description="Helical" evidence="1">
    <location>
        <begin position="116"/>
        <end position="136"/>
    </location>
</feature>
<comment type="caution">
    <text evidence="2">The sequence shown here is derived from an EMBL/GenBank/DDBJ whole genome shotgun (WGS) entry which is preliminary data.</text>
</comment>
<keyword evidence="1" id="KW-0812">Transmembrane</keyword>
<feature type="transmembrane region" description="Helical" evidence="1">
    <location>
        <begin position="92"/>
        <end position="111"/>
    </location>
</feature>